<name>A0ABV5BEE4_9BACL</name>
<reference evidence="1 2" key="1">
    <citation type="submission" date="2024-09" db="EMBL/GenBank/DDBJ databases">
        <authorList>
            <person name="Ruan L."/>
        </authorList>
    </citation>
    <scope>NUCLEOTIDE SEQUENCE [LARGE SCALE GENOMIC DNA]</scope>
    <source>
        <strain evidence="1 2">D33</strain>
    </source>
</reference>
<proteinExistence type="predicted"/>
<keyword evidence="2" id="KW-1185">Reference proteome</keyword>
<dbReference type="Proteomes" id="UP001580407">
    <property type="component" value="Unassembled WGS sequence"/>
</dbReference>
<sequence length="50" mass="5679">MPNRELVMELMPEEFWYGGGPQMEEGMPFGQALFSIDLSVTIMAIRPDLC</sequence>
<evidence type="ECO:0000313" key="2">
    <source>
        <dbReference type="Proteomes" id="UP001580407"/>
    </source>
</evidence>
<dbReference type="RefSeq" id="WP_375527796.1">
    <property type="nucleotide sequence ID" value="NZ_JBHILM010000035.1"/>
</dbReference>
<accession>A0ABV5BEE4</accession>
<protein>
    <submittedName>
        <fullName evidence="1">Uncharacterized protein</fullName>
    </submittedName>
</protein>
<gene>
    <name evidence="1" type="ORF">ACE3NQ_24505</name>
</gene>
<evidence type="ECO:0000313" key="1">
    <source>
        <dbReference type="EMBL" id="MFB5684076.1"/>
    </source>
</evidence>
<organism evidence="1 2">
    <name type="scientific">Paenibacillus terreus</name>
    <dbReference type="NCBI Taxonomy" id="1387834"/>
    <lineage>
        <taxon>Bacteria</taxon>
        <taxon>Bacillati</taxon>
        <taxon>Bacillota</taxon>
        <taxon>Bacilli</taxon>
        <taxon>Bacillales</taxon>
        <taxon>Paenibacillaceae</taxon>
        <taxon>Paenibacillus</taxon>
    </lineage>
</organism>
<dbReference type="EMBL" id="JBHILM010000035">
    <property type="protein sequence ID" value="MFB5684076.1"/>
    <property type="molecule type" value="Genomic_DNA"/>
</dbReference>
<comment type="caution">
    <text evidence="1">The sequence shown here is derived from an EMBL/GenBank/DDBJ whole genome shotgun (WGS) entry which is preliminary data.</text>
</comment>